<name>A0ABN6ZPR3_9CREN</name>
<protein>
    <submittedName>
        <fullName evidence="1">Uncharacterized protein</fullName>
    </submittedName>
</protein>
<dbReference type="GeneID" id="89289802"/>
<proteinExistence type="predicted"/>
<organism evidence="1 2">
    <name type="scientific">Pyrodictium abyssi</name>
    <dbReference type="NCBI Taxonomy" id="54256"/>
    <lineage>
        <taxon>Archaea</taxon>
        <taxon>Thermoproteota</taxon>
        <taxon>Thermoprotei</taxon>
        <taxon>Desulfurococcales</taxon>
        <taxon>Pyrodictiaceae</taxon>
        <taxon>Pyrodictium</taxon>
    </lineage>
</organism>
<reference evidence="1 2" key="1">
    <citation type="submission" date="2023-09" db="EMBL/GenBank/DDBJ databases">
        <title>Pyrofollis japonicus gen. nov. sp. nov., a novel member of the family Pyrodictiaceae isolated from the Iheya North hydrothermal field.</title>
        <authorList>
            <person name="Miyazaki U."/>
            <person name="Sanari M."/>
            <person name="Tame A."/>
            <person name="Kitajima M."/>
            <person name="Okamoto A."/>
            <person name="Sawayama S."/>
            <person name="Miyazaki J."/>
            <person name="Takai K."/>
            <person name="Nakagawa S."/>
        </authorList>
    </citation>
    <scope>NUCLEOTIDE SEQUENCE [LARGE SCALE GENOMIC DNA]</scope>
    <source>
        <strain evidence="1 2">AV2</strain>
    </source>
</reference>
<dbReference type="EMBL" id="AP028907">
    <property type="protein sequence ID" value="BES82227.1"/>
    <property type="molecule type" value="Genomic_DNA"/>
</dbReference>
<dbReference type="RefSeq" id="WP_338249347.1">
    <property type="nucleotide sequence ID" value="NZ_AP028907.1"/>
</dbReference>
<evidence type="ECO:0000313" key="1">
    <source>
        <dbReference type="EMBL" id="BES82227.1"/>
    </source>
</evidence>
<gene>
    <name evidence="1" type="ORF">PABY_17940</name>
</gene>
<keyword evidence="2" id="KW-1185">Reference proteome</keyword>
<sequence>MRVRRLVFAVMLLLIPVLLLALVQLPSGQEGWLLRVHVDGATFSAPSGFAALDGGVVCVSGLYGQSLLLACVDEQGDGEAVLRYWPGVQASRVGSAAGSGESLYVVVEGGEYPSIFFVDVGGE</sequence>
<dbReference type="Proteomes" id="UP001341135">
    <property type="component" value="Chromosome"/>
</dbReference>
<evidence type="ECO:0000313" key="2">
    <source>
        <dbReference type="Proteomes" id="UP001341135"/>
    </source>
</evidence>
<accession>A0ABN6ZPR3</accession>